<dbReference type="PANTHER" id="PTHR43840">
    <property type="entry name" value="MITOCHONDRIAL METAL TRANSPORTER 1-RELATED"/>
    <property type="match status" value="1"/>
</dbReference>
<dbReference type="OrthoDB" id="9806522at2"/>
<keyword evidence="4 7" id="KW-0812">Transmembrane</keyword>
<name>A0A1I2SDC9_9BACL</name>
<comment type="subcellular location">
    <subcellularLocation>
        <location evidence="1">Membrane</location>
        <topology evidence="1">Multi-pass membrane protein</topology>
    </subcellularLocation>
</comment>
<dbReference type="GO" id="GO:0008324">
    <property type="term" value="F:monoatomic cation transmembrane transporter activity"/>
    <property type="evidence" value="ECO:0007669"/>
    <property type="project" value="InterPro"/>
</dbReference>
<evidence type="ECO:0000256" key="7">
    <source>
        <dbReference type="SAM" id="Phobius"/>
    </source>
</evidence>
<sequence length="292" mass="31899">MIQDKYMNLKLSERGAIISIVTYLVLSALKLFVGLTMGSRALSADGFNNVTDIVASVAVLIGLRLSQRPADSDHPYGHWKSETIASLFASFVMMAVGIQVLFDGAKSVVAGHEETPDLVSAWIGLFCAAVMFAVYTYNKRLSIRTKSASVLAAAKDNLSDAWVSVGASVGIVGAQLHLPWLDSVVALLIGFLICKTAWDIFRESSYYLSDGFDDSTLNSFNQIVHSVAGVEGVRDIRGRKYGNNTVIDLVIVVNPDMGLREAHRISSHVETMLMDKYDVFEVHVHVEPNEPD</sequence>
<dbReference type="SUPFAM" id="SSF160240">
    <property type="entry name" value="Cation efflux protein cytoplasmic domain-like"/>
    <property type="match status" value="1"/>
</dbReference>
<dbReference type="FunFam" id="1.20.1510.10:FF:000006">
    <property type="entry name" value="Divalent cation efflux transporter"/>
    <property type="match status" value="1"/>
</dbReference>
<evidence type="ECO:0000313" key="10">
    <source>
        <dbReference type="EMBL" id="SFG48001.1"/>
    </source>
</evidence>
<dbReference type="NCBIfam" id="TIGR01297">
    <property type="entry name" value="CDF"/>
    <property type="match status" value="1"/>
</dbReference>
<dbReference type="InterPro" id="IPR027470">
    <property type="entry name" value="Cation_efflux_CTD"/>
</dbReference>
<evidence type="ECO:0000256" key="3">
    <source>
        <dbReference type="ARBA" id="ARBA00022448"/>
    </source>
</evidence>
<feature type="transmembrane region" description="Helical" evidence="7">
    <location>
        <begin position="15"/>
        <end position="34"/>
    </location>
</feature>
<feature type="transmembrane region" description="Helical" evidence="7">
    <location>
        <begin position="118"/>
        <end position="137"/>
    </location>
</feature>
<dbReference type="InterPro" id="IPR002524">
    <property type="entry name" value="Cation_efflux"/>
</dbReference>
<dbReference type="InterPro" id="IPR036837">
    <property type="entry name" value="Cation_efflux_CTD_sf"/>
</dbReference>
<keyword evidence="5 7" id="KW-1133">Transmembrane helix</keyword>
<feature type="transmembrane region" description="Helical" evidence="7">
    <location>
        <begin position="84"/>
        <end position="102"/>
    </location>
</feature>
<feature type="domain" description="Cation efflux protein transmembrane" evidence="8">
    <location>
        <begin position="17"/>
        <end position="208"/>
    </location>
</feature>
<accession>A0A1I2SDC9</accession>
<evidence type="ECO:0000256" key="2">
    <source>
        <dbReference type="ARBA" id="ARBA00008114"/>
    </source>
</evidence>
<dbReference type="GO" id="GO:0016020">
    <property type="term" value="C:membrane"/>
    <property type="evidence" value="ECO:0007669"/>
    <property type="project" value="UniProtKB-SubCell"/>
</dbReference>
<evidence type="ECO:0000256" key="1">
    <source>
        <dbReference type="ARBA" id="ARBA00004141"/>
    </source>
</evidence>
<organism evidence="10 11">
    <name type="scientific">Sporolactobacillus nakayamae</name>
    <dbReference type="NCBI Taxonomy" id="269670"/>
    <lineage>
        <taxon>Bacteria</taxon>
        <taxon>Bacillati</taxon>
        <taxon>Bacillota</taxon>
        <taxon>Bacilli</taxon>
        <taxon>Bacillales</taxon>
        <taxon>Sporolactobacillaceae</taxon>
        <taxon>Sporolactobacillus</taxon>
    </lineage>
</organism>
<dbReference type="Pfam" id="PF01545">
    <property type="entry name" value="Cation_efflux"/>
    <property type="match status" value="1"/>
</dbReference>
<comment type="similarity">
    <text evidence="2">Belongs to the cation diffusion facilitator (CDF) transporter (TC 2.A.4) family.</text>
</comment>
<evidence type="ECO:0000313" key="11">
    <source>
        <dbReference type="Proteomes" id="UP000198752"/>
    </source>
</evidence>
<evidence type="ECO:0000256" key="4">
    <source>
        <dbReference type="ARBA" id="ARBA00022692"/>
    </source>
</evidence>
<dbReference type="STRING" id="269670.SAMN02982927_01838"/>
<gene>
    <name evidence="10" type="ORF">SAMN02982927_01838</name>
</gene>
<reference evidence="11" key="1">
    <citation type="submission" date="2016-10" db="EMBL/GenBank/DDBJ databases">
        <authorList>
            <person name="Varghese N."/>
            <person name="Submissions S."/>
        </authorList>
    </citation>
    <scope>NUCLEOTIDE SEQUENCE [LARGE SCALE GENOMIC DNA]</scope>
    <source>
        <strain evidence="11">ATCC 700379</strain>
    </source>
</reference>
<dbReference type="Proteomes" id="UP000198752">
    <property type="component" value="Unassembled WGS sequence"/>
</dbReference>
<dbReference type="InterPro" id="IPR058533">
    <property type="entry name" value="Cation_efflux_TM"/>
</dbReference>
<dbReference type="AlphaFoldDB" id="A0A1I2SDC9"/>
<evidence type="ECO:0000256" key="6">
    <source>
        <dbReference type="ARBA" id="ARBA00023136"/>
    </source>
</evidence>
<dbReference type="EMBL" id="FOOY01000011">
    <property type="protein sequence ID" value="SFG48001.1"/>
    <property type="molecule type" value="Genomic_DNA"/>
</dbReference>
<evidence type="ECO:0000256" key="5">
    <source>
        <dbReference type="ARBA" id="ARBA00022989"/>
    </source>
</evidence>
<dbReference type="Pfam" id="PF16916">
    <property type="entry name" value="ZT_dimer"/>
    <property type="match status" value="1"/>
</dbReference>
<keyword evidence="3" id="KW-0813">Transport</keyword>
<dbReference type="RefSeq" id="WP_093672230.1">
    <property type="nucleotide sequence ID" value="NZ_FOOY01000011.1"/>
</dbReference>
<dbReference type="Gene3D" id="1.20.1510.10">
    <property type="entry name" value="Cation efflux protein transmembrane domain"/>
    <property type="match status" value="1"/>
</dbReference>
<dbReference type="PANTHER" id="PTHR43840:SF50">
    <property type="entry name" value="MANGANESE EFFLUX SYSTEM PROTEIN MNES"/>
    <property type="match status" value="1"/>
</dbReference>
<feature type="domain" description="Cation efflux protein cytoplasmic" evidence="9">
    <location>
        <begin position="214"/>
        <end position="288"/>
    </location>
</feature>
<protein>
    <submittedName>
        <fullName evidence="10">Cation diffusion facilitator family transporter</fullName>
    </submittedName>
</protein>
<keyword evidence="6 7" id="KW-0472">Membrane</keyword>
<dbReference type="InterPro" id="IPR050291">
    <property type="entry name" value="CDF_Transporter"/>
</dbReference>
<dbReference type="Gene3D" id="3.30.70.1350">
    <property type="entry name" value="Cation efflux protein, cytoplasmic domain"/>
    <property type="match status" value="1"/>
</dbReference>
<keyword evidence="11" id="KW-1185">Reference proteome</keyword>
<dbReference type="SUPFAM" id="SSF161111">
    <property type="entry name" value="Cation efflux protein transmembrane domain-like"/>
    <property type="match status" value="1"/>
</dbReference>
<evidence type="ECO:0000259" key="8">
    <source>
        <dbReference type="Pfam" id="PF01545"/>
    </source>
</evidence>
<evidence type="ECO:0000259" key="9">
    <source>
        <dbReference type="Pfam" id="PF16916"/>
    </source>
</evidence>
<dbReference type="InterPro" id="IPR027469">
    <property type="entry name" value="Cation_efflux_TMD_sf"/>
</dbReference>
<proteinExistence type="inferred from homology"/>